<evidence type="ECO:0000256" key="6">
    <source>
        <dbReference type="ARBA" id="ARBA00022842"/>
    </source>
</evidence>
<protein>
    <recommendedName>
        <fullName evidence="11">Isopentenyl-diphosphate delta-isomerase</fullName>
        <shortName evidence="11">IPP isomerase</shortName>
        <ecNumber evidence="11">5.3.3.2</ecNumber>
    </recommendedName>
    <alternativeName>
        <fullName evidence="11">Isopentenyl diphosphate:dimethylallyl diphosphate isomerase</fullName>
    </alternativeName>
    <alternativeName>
        <fullName evidence="11">Isopentenyl pyrophosphate isomerase</fullName>
    </alternativeName>
    <alternativeName>
        <fullName evidence="11">Type 2 isopentenyl diphosphate isomerase</fullName>
        <shortName evidence="11">IDI-2</shortName>
    </alternativeName>
</protein>
<comment type="cofactor">
    <cofactor evidence="1 11">
        <name>FMN</name>
        <dbReference type="ChEBI" id="CHEBI:58210"/>
    </cofactor>
</comment>
<evidence type="ECO:0000256" key="1">
    <source>
        <dbReference type="ARBA" id="ARBA00001917"/>
    </source>
</evidence>
<dbReference type="OrthoDB" id="9795032at2"/>
<comment type="cofactor">
    <cofactor evidence="11">
        <name>NADPH</name>
        <dbReference type="ChEBI" id="CHEBI:57783"/>
    </cofactor>
</comment>
<comment type="caution">
    <text evidence="13">The sequence shown here is derived from an EMBL/GenBank/DDBJ whole genome shotgun (WGS) entry which is preliminary data.</text>
</comment>
<comment type="subcellular location">
    <subcellularLocation>
        <location evidence="11">Cytoplasm</location>
    </subcellularLocation>
</comment>
<dbReference type="HAMAP" id="MF_00354">
    <property type="entry name" value="Idi_2"/>
    <property type="match status" value="1"/>
</dbReference>
<dbReference type="Pfam" id="PF01070">
    <property type="entry name" value="FMN_dh"/>
    <property type="match status" value="2"/>
</dbReference>
<feature type="binding site" evidence="11">
    <location>
        <position position="94"/>
    </location>
    <ligand>
        <name>FMN</name>
        <dbReference type="ChEBI" id="CHEBI:58210"/>
    </ligand>
</feature>
<evidence type="ECO:0000256" key="11">
    <source>
        <dbReference type="HAMAP-Rule" id="MF_00354"/>
    </source>
</evidence>
<dbReference type="PANTHER" id="PTHR43665">
    <property type="entry name" value="ISOPENTENYL-DIPHOSPHATE DELTA-ISOMERASE"/>
    <property type="match status" value="1"/>
</dbReference>
<comment type="caution">
    <text evidence="11">Lacks conserved residue(s) required for the propagation of feature annotation.</text>
</comment>
<evidence type="ECO:0000256" key="4">
    <source>
        <dbReference type="ARBA" id="ARBA00022643"/>
    </source>
</evidence>
<evidence type="ECO:0000313" key="13">
    <source>
        <dbReference type="EMBL" id="KGF04361.1"/>
    </source>
</evidence>
<dbReference type="GO" id="GO:0005737">
    <property type="term" value="C:cytoplasm"/>
    <property type="evidence" value="ECO:0007669"/>
    <property type="project" value="UniProtKB-SubCell"/>
</dbReference>
<name>A0A095X3W0_9FIRM</name>
<comment type="subunit">
    <text evidence="10 11">Homooctamer. Dimer of tetramers.</text>
</comment>
<feature type="binding site" evidence="11">
    <location>
        <position position="121"/>
    </location>
    <ligand>
        <name>FMN</name>
        <dbReference type="ChEBI" id="CHEBI:58210"/>
    </ligand>
</feature>
<keyword evidence="7 11" id="KW-0521">NADP</keyword>
<evidence type="ECO:0000256" key="8">
    <source>
        <dbReference type="ARBA" id="ARBA00023229"/>
    </source>
</evidence>
<dbReference type="Gene3D" id="3.20.20.70">
    <property type="entry name" value="Aldolase class I"/>
    <property type="match status" value="1"/>
</dbReference>
<evidence type="ECO:0000256" key="9">
    <source>
        <dbReference type="ARBA" id="ARBA00023235"/>
    </source>
</evidence>
<evidence type="ECO:0000259" key="12">
    <source>
        <dbReference type="Pfam" id="PF01070"/>
    </source>
</evidence>
<evidence type="ECO:0000256" key="7">
    <source>
        <dbReference type="ARBA" id="ARBA00022857"/>
    </source>
</evidence>
<dbReference type="EC" id="5.3.3.2" evidence="11"/>
<dbReference type="EMBL" id="JRMW01000031">
    <property type="protein sequence ID" value="KGF04361.1"/>
    <property type="molecule type" value="Genomic_DNA"/>
</dbReference>
<dbReference type="InterPro" id="IPR011179">
    <property type="entry name" value="IPdP_isomerase"/>
</dbReference>
<proteinExistence type="inferred from homology"/>
<dbReference type="GO" id="GO:0010181">
    <property type="term" value="F:FMN binding"/>
    <property type="evidence" value="ECO:0007669"/>
    <property type="project" value="UniProtKB-UniRule"/>
</dbReference>
<feature type="binding site" evidence="11">
    <location>
        <begin position="8"/>
        <end position="9"/>
    </location>
    <ligand>
        <name>substrate</name>
    </ligand>
</feature>
<evidence type="ECO:0000256" key="2">
    <source>
        <dbReference type="ARBA" id="ARBA00022490"/>
    </source>
</evidence>
<keyword evidence="5 11" id="KW-0479">Metal-binding</keyword>
<reference evidence="13 14" key="1">
    <citation type="submission" date="2014-07" db="EMBL/GenBank/DDBJ databases">
        <authorList>
            <person name="McCorrison J."/>
            <person name="Sanka R."/>
            <person name="Torralba M."/>
            <person name="Gillis M."/>
            <person name="Haft D.H."/>
            <person name="Methe B."/>
            <person name="Sutton G."/>
            <person name="Nelson K.E."/>
        </authorList>
    </citation>
    <scope>NUCLEOTIDE SEQUENCE [LARGE SCALE GENOMIC DNA]</scope>
    <source>
        <strain evidence="13 14">S7-1-13</strain>
    </source>
</reference>
<dbReference type="NCBIfam" id="TIGR02151">
    <property type="entry name" value="IPP_isom_2"/>
    <property type="match status" value="1"/>
</dbReference>
<comment type="function">
    <text evidence="11">Involved in the biosynthesis of isoprenoids. Catalyzes the 1,3-allylic rearrangement of the homoallylic substrate isopentenyl (IPP) to its allylic isomer, dimethylallyl diphosphate (DMAPP).</text>
</comment>
<dbReference type="PIRSF" id="PIRSF003314">
    <property type="entry name" value="IPP_isomerase"/>
    <property type="match status" value="1"/>
</dbReference>
<feature type="domain" description="FMN-dependent dehydrogenase" evidence="12">
    <location>
        <begin position="166"/>
        <end position="323"/>
    </location>
</feature>
<feature type="domain" description="FMN-dependent dehydrogenase" evidence="12">
    <location>
        <begin position="27"/>
        <end position="95"/>
    </location>
</feature>
<dbReference type="InterPro" id="IPR013785">
    <property type="entry name" value="Aldolase_TIM"/>
</dbReference>
<feature type="binding site" evidence="11">
    <location>
        <position position="152"/>
    </location>
    <ligand>
        <name>Mg(2+)</name>
        <dbReference type="ChEBI" id="CHEBI:18420"/>
    </ligand>
</feature>
<keyword evidence="4 11" id="KW-0288">FMN</keyword>
<dbReference type="SUPFAM" id="SSF51395">
    <property type="entry name" value="FMN-linked oxidoreductases"/>
    <property type="match status" value="1"/>
</dbReference>
<feature type="binding site" evidence="11">
    <location>
        <begin position="64"/>
        <end position="66"/>
    </location>
    <ligand>
        <name>FMN</name>
        <dbReference type="ChEBI" id="CHEBI:58210"/>
    </ligand>
</feature>
<dbReference type="InterPro" id="IPR000262">
    <property type="entry name" value="FMN-dep_DH"/>
</dbReference>
<feature type="binding site" evidence="11">
    <location>
        <position position="151"/>
    </location>
    <ligand>
        <name>substrate</name>
    </ligand>
</feature>
<feature type="binding site" evidence="11">
    <location>
        <begin position="280"/>
        <end position="281"/>
    </location>
    <ligand>
        <name>FMN</name>
        <dbReference type="ChEBI" id="CHEBI:58210"/>
    </ligand>
</feature>
<accession>A0A095X3W0</accession>
<feature type="binding site" evidence="11">
    <location>
        <position position="183"/>
    </location>
    <ligand>
        <name>FMN</name>
        <dbReference type="ChEBI" id="CHEBI:58210"/>
    </ligand>
</feature>
<sequence>MTSRRRERKDEHIENYLKTSGYSDPLFEDVYLDHNSLSDVNFDEIDTSIEFLGRKISMPIMINAMTGGGESSADINEDLSSICKSLNIPMAVGSQTIGLEDDEAKESFTLIREKDMVRIGNLGAERSLEDFKNAAGMIGANAIQVHLNVAQELFMPEGDKNFRGYYENIKKLIKSLDVPIIVKETGNGLSKATCQKLIEAGVKYLDVSGKGGTNFIEIEDMRDFESDYKEFYDWGVPTAKAIIDARSLSDDVFIIGSGGIKTAVDVAKALILGADMTAISGEALRYLLLGSYEACYDYLKEMNRRLKIVMALLGVKNIEELKKVDYKLTGRLKELVD</sequence>
<keyword evidence="2 11" id="KW-0963">Cytoplasm</keyword>
<dbReference type="GO" id="GO:0000287">
    <property type="term" value="F:magnesium ion binding"/>
    <property type="evidence" value="ECO:0007669"/>
    <property type="project" value="UniProtKB-UniRule"/>
</dbReference>
<dbReference type="GO" id="GO:0070402">
    <property type="term" value="F:NADPH binding"/>
    <property type="evidence" value="ECO:0007669"/>
    <property type="project" value="UniProtKB-UniRule"/>
</dbReference>
<dbReference type="GO" id="GO:0008299">
    <property type="term" value="P:isoprenoid biosynthetic process"/>
    <property type="evidence" value="ECO:0007669"/>
    <property type="project" value="UniProtKB-UniRule"/>
</dbReference>
<keyword evidence="9 11" id="KW-0413">Isomerase</keyword>
<gene>
    <name evidence="11" type="primary">fni</name>
    <name evidence="13" type="ORF">HMPREF1630_04070</name>
</gene>
<evidence type="ECO:0000256" key="3">
    <source>
        <dbReference type="ARBA" id="ARBA00022630"/>
    </source>
</evidence>
<dbReference type="RefSeq" id="WP_037327308.1">
    <property type="nucleotide sequence ID" value="NZ_JRMW01000031.1"/>
</dbReference>
<comment type="cofactor">
    <cofactor evidence="11">
        <name>Mg(2+)</name>
        <dbReference type="ChEBI" id="CHEBI:18420"/>
    </cofactor>
</comment>
<dbReference type="GO" id="GO:0016491">
    <property type="term" value="F:oxidoreductase activity"/>
    <property type="evidence" value="ECO:0007669"/>
    <property type="project" value="InterPro"/>
</dbReference>
<keyword evidence="3 11" id="KW-0285">Flavoprotein</keyword>
<dbReference type="GO" id="GO:0004452">
    <property type="term" value="F:isopentenyl-diphosphate delta-isomerase activity"/>
    <property type="evidence" value="ECO:0007669"/>
    <property type="project" value="UniProtKB-UniRule"/>
</dbReference>
<dbReference type="PANTHER" id="PTHR43665:SF1">
    <property type="entry name" value="ISOPENTENYL-DIPHOSPHATE DELTA-ISOMERASE"/>
    <property type="match status" value="1"/>
</dbReference>
<dbReference type="eggNOG" id="COG1304">
    <property type="taxonomic scope" value="Bacteria"/>
</dbReference>
<organism evidence="13 14">
    <name type="scientific">Anaerococcus lactolyticus S7-1-13</name>
    <dbReference type="NCBI Taxonomy" id="1284686"/>
    <lineage>
        <taxon>Bacteria</taxon>
        <taxon>Bacillati</taxon>
        <taxon>Bacillota</taxon>
        <taxon>Tissierellia</taxon>
        <taxon>Tissierellales</taxon>
        <taxon>Peptoniphilaceae</taxon>
        <taxon>Anaerococcus</taxon>
    </lineage>
</organism>
<feature type="binding site" evidence="11">
    <location>
        <position position="213"/>
    </location>
    <ligand>
        <name>FMN</name>
        <dbReference type="ChEBI" id="CHEBI:58210"/>
    </ligand>
</feature>
<dbReference type="Proteomes" id="UP000029579">
    <property type="component" value="Unassembled WGS sequence"/>
</dbReference>
<keyword evidence="8 11" id="KW-0414">Isoprene biosynthesis</keyword>
<comment type="similarity">
    <text evidence="11">Belongs to the IPP isomerase type 2 family.</text>
</comment>
<feature type="binding site" evidence="11">
    <location>
        <begin position="259"/>
        <end position="261"/>
    </location>
    <ligand>
        <name>FMN</name>
        <dbReference type="ChEBI" id="CHEBI:58210"/>
    </ligand>
</feature>
<feature type="binding site" evidence="11">
    <location>
        <position position="208"/>
    </location>
    <ligand>
        <name>FMN</name>
        <dbReference type="ChEBI" id="CHEBI:58210"/>
    </ligand>
</feature>
<comment type="catalytic activity">
    <reaction evidence="11">
        <text>isopentenyl diphosphate = dimethylallyl diphosphate</text>
        <dbReference type="Rhea" id="RHEA:23284"/>
        <dbReference type="ChEBI" id="CHEBI:57623"/>
        <dbReference type="ChEBI" id="CHEBI:128769"/>
        <dbReference type="EC" id="5.3.3.2"/>
    </reaction>
</comment>
<evidence type="ECO:0000256" key="10">
    <source>
        <dbReference type="ARBA" id="ARBA00025810"/>
    </source>
</evidence>
<evidence type="ECO:0000256" key="5">
    <source>
        <dbReference type="ARBA" id="ARBA00022723"/>
    </source>
</evidence>
<dbReference type="AlphaFoldDB" id="A0A095X3W0"/>
<evidence type="ECO:0000313" key="14">
    <source>
        <dbReference type="Proteomes" id="UP000029579"/>
    </source>
</evidence>
<dbReference type="CDD" id="cd02811">
    <property type="entry name" value="IDI-2_FMN"/>
    <property type="match status" value="1"/>
</dbReference>
<keyword evidence="6 11" id="KW-0460">Magnesium</keyword>